<accession>A0ABP4BZY7</accession>
<dbReference type="Proteomes" id="UP001500542">
    <property type="component" value="Unassembled WGS sequence"/>
</dbReference>
<dbReference type="PROSITE" id="PS00041">
    <property type="entry name" value="HTH_ARAC_FAMILY_1"/>
    <property type="match status" value="1"/>
</dbReference>
<keyword evidence="4" id="KW-0010">Activator</keyword>
<reference evidence="8" key="1">
    <citation type="journal article" date="2019" name="Int. J. Syst. Evol. Microbiol.">
        <title>The Global Catalogue of Microorganisms (GCM) 10K type strain sequencing project: providing services to taxonomists for standard genome sequencing and annotation.</title>
        <authorList>
            <consortium name="The Broad Institute Genomics Platform"/>
            <consortium name="The Broad Institute Genome Sequencing Center for Infectious Disease"/>
            <person name="Wu L."/>
            <person name="Ma J."/>
        </authorList>
    </citation>
    <scope>NUCLEOTIDE SEQUENCE [LARGE SCALE GENOMIC DNA]</scope>
    <source>
        <strain evidence="8">JCM 10977</strain>
    </source>
</reference>
<evidence type="ECO:0000256" key="1">
    <source>
        <dbReference type="ARBA" id="ARBA00022490"/>
    </source>
</evidence>
<feature type="domain" description="HTH araC/xylS-type" evidence="6">
    <location>
        <begin position="162"/>
        <end position="258"/>
    </location>
</feature>
<evidence type="ECO:0000256" key="4">
    <source>
        <dbReference type="ARBA" id="ARBA00023159"/>
    </source>
</evidence>
<gene>
    <name evidence="7" type="ORF">GCM10009554_66940</name>
</gene>
<evidence type="ECO:0000256" key="5">
    <source>
        <dbReference type="ARBA" id="ARBA00023163"/>
    </source>
</evidence>
<dbReference type="InterPro" id="IPR009057">
    <property type="entry name" value="Homeodomain-like_sf"/>
</dbReference>
<evidence type="ECO:0000259" key="6">
    <source>
        <dbReference type="PROSITE" id="PS01124"/>
    </source>
</evidence>
<evidence type="ECO:0000256" key="3">
    <source>
        <dbReference type="ARBA" id="ARBA00023125"/>
    </source>
</evidence>
<evidence type="ECO:0000313" key="8">
    <source>
        <dbReference type="Proteomes" id="UP001500542"/>
    </source>
</evidence>
<sequence>MTHSPVLAKPVALELHSPPTFWRCEPSWSWVSPPQHDHLLWCVLDGIGRLELNGRTRELGPGVCAVFAPGDAPTASHDPRRRLLVFGMHFAVDPQGVVPATRWAEVQDRVLLGALARSSDTAYRRGDPLGRRQAELCLEQLLGLIWDAAHSPQPSATDTAVQEVAQAIRQDPSRDWSVAEMAAQALLSRAQFTRRFVAQHGTSPAQYLIQARVERAHQLLTETAMTVTQVAAALGYTDVAYFSRQYKFRTGSSPSQTR</sequence>
<dbReference type="PANTHER" id="PTHR46796:SF13">
    <property type="entry name" value="HTH-TYPE TRANSCRIPTIONAL ACTIVATOR RHAS"/>
    <property type="match status" value="1"/>
</dbReference>
<proteinExistence type="predicted"/>
<keyword evidence="8" id="KW-1185">Reference proteome</keyword>
<dbReference type="SUPFAM" id="SSF46689">
    <property type="entry name" value="Homeodomain-like"/>
    <property type="match status" value="2"/>
</dbReference>
<dbReference type="InterPro" id="IPR050204">
    <property type="entry name" value="AraC_XylS_family_regulators"/>
</dbReference>
<protein>
    <recommendedName>
        <fullName evidence="6">HTH araC/xylS-type domain-containing protein</fullName>
    </recommendedName>
</protein>
<dbReference type="Gene3D" id="1.10.10.60">
    <property type="entry name" value="Homeodomain-like"/>
    <property type="match status" value="2"/>
</dbReference>
<dbReference type="SUPFAM" id="SSF51215">
    <property type="entry name" value="Regulatory protein AraC"/>
    <property type="match status" value="1"/>
</dbReference>
<dbReference type="PROSITE" id="PS01124">
    <property type="entry name" value="HTH_ARAC_FAMILY_2"/>
    <property type="match status" value="1"/>
</dbReference>
<dbReference type="RefSeq" id="WP_343979619.1">
    <property type="nucleotide sequence ID" value="NZ_BAAAHK010000018.1"/>
</dbReference>
<dbReference type="PANTHER" id="PTHR46796">
    <property type="entry name" value="HTH-TYPE TRANSCRIPTIONAL ACTIVATOR RHAS-RELATED"/>
    <property type="match status" value="1"/>
</dbReference>
<keyword evidence="2" id="KW-0805">Transcription regulation</keyword>
<keyword evidence="1" id="KW-0963">Cytoplasm</keyword>
<dbReference type="Pfam" id="PF12833">
    <property type="entry name" value="HTH_18"/>
    <property type="match status" value="1"/>
</dbReference>
<keyword evidence="5" id="KW-0804">Transcription</keyword>
<dbReference type="SMART" id="SM00342">
    <property type="entry name" value="HTH_ARAC"/>
    <property type="match status" value="1"/>
</dbReference>
<keyword evidence="3" id="KW-0238">DNA-binding</keyword>
<name>A0ABP4BZY7_9ACTN</name>
<evidence type="ECO:0000313" key="7">
    <source>
        <dbReference type="EMBL" id="GAA0956895.1"/>
    </source>
</evidence>
<evidence type="ECO:0000256" key="2">
    <source>
        <dbReference type="ARBA" id="ARBA00023015"/>
    </source>
</evidence>
<comment type="caution">
    <text evidence="7">The sequence shown here is derived from an EMBL/GenBank/DDBJ whole genome shotgun (WGS) entry which is preliminary data.</text>
</comment>
<dbReference type="InterPro" id="IPR018062">
    <property type="entry name" value="HTH_AraC-typ_CS"/>
</dbReference>
<dbReference type="InterPro" id="IPR037923">
    <property type="entry name" value="HTH-like"/>
</dbReference>
<organism evidence="7 8">
    <name type="scientific">Kribbella koreensis</name>
    <dbReference type="NCBI Taxonomy" id="57909"/>
    <lineage>
        <taxon>Bacteria</taxon>
        <taxon>Bacillati</taxon>
        <taxon>Actinomycetota</taxon>
        <taxon>Actinomycetes</taxon>
        <taxon>Propionibacteriales</taxon>
        <taxon>Kribbellaceae</taxon>
        <taxon>Kribbella</taxon>
    </lineage>
</organism>
<dbReference type="EMBL" id="BAAAHK010000018">
    <property type="protein sequence ID" value="GAA0956895.1"/>
    <property type="molecule type" value="Genomic_DNA"/>
</dbReference>
<dbReference type="InterPro" id="IPR018060">
    <property type="entry name" value="HTH_AraC"/>
</dbReference>